<evidence type="ECO:0000256" key="4">
    <source>
        <dbReference type="ARBA" id="ARBA00022984"/>
    </source>
</evidence>
<dbReference type="Gene3D" id="2.40.440.10">
    <property type="entry name" value="L,D-transpeptidase catalytic domain-like"/>
    <property type="match status" value="1"/>
</dbReference>
<dbReference type="GO" id="GO:0009252">
    <property type="term" value="P:peptidoglycan biosynthetic process"/>
    <property type="evidence" value="ECO:0007669"/>
    <property type="project" value="UniProtKB-KW"/>
</dbReference>
<protein>
    <submittedName>
        <fullName evidence="9">L,D-transpeptidase</fullName>
    </submittedName>
</protein>
<sequence length="453" mass="47850">MKAAVLAALIAVGLLAQVGAANAAVFYVRSLQLELAWRSAEAEGVPGGALEPSRAALHALDLRWAGALPYAAVSGAALEDPFADVESGASQETTRARAAARSRAEGALARLRDVAGPNDRSYYDGLVALGAARTPLDFARLGVRWKVQAERIRAIRDRLAAGAGGLTGGLPADVVDGVARLQSLSAAAAQAGVSSDPAWQTSAEAQIYLSRPYPGQLEQHAAVMARLSAVISTVGQRVNARQTAEAALARIPKLLPQALRYGIGDEYSAQTGELQKSFSQARGDDDMVKVAAAADALLKDLEGAAAGRLPLKGIACVENAPSKLIEIHLATQQLVAYENGCPYLRTPVTTGRPALRTGRGTFHIFLKSRSWHMVSQWPKGTPFYYSPTWVYNAMEFIGDGTFIHNADWQPDSSYGPGSQNGPYSSHGCVHVIDGPLAQLYDWAPIGTTVVVGD</sequence>
<evidence type="ECO:0000259" key="8">
    <source>
        <dbReference type="PROSITE" id="PS52029"/>
    </source>
</evidence>
<feature type="active site" description="Nucleophile" evidence="6">
    <location>
        <position position="428"/>
    </location>
</feature>
<evidence type="ECO:0000256" key="5">
    <source>
        <dbReference type="ARBA" id="ARBA00023316"/>
    </source>
</evidence>
<proteinExistence type="predicted"/>
<gene>
    <name evidence="9" type="ORF">JF922_03330</name>
</gene>
<dbReference type="CDD" id="cd16913">
    <property type="entry name" value="YkuD_like"/>
    <property type="match status" value="1"/>
</dbReference>
<evidence type="ECO:0000256" key="3">
    <source>
        <dbReference type="ARBA" id="ARBA00022960"/>
    </source>
</evidence>
<keyword evidence="10" id="KW-1185">Reference proteome</keyword>
<feature type="chain" id="PRO_5044886332" evidence="7">
    <location>
        <begin position="24"/>
        <end position="453"/>
    </location>
</feature>
<dbReference type="AlphaFoldDB" id="A0A934K7D8"/>
<dbReference type="GO" id="GO:0071555">
    <property type="term" value="P:cell wall organization"/>
    <property type="evidence" value="ECO:0007669"/>
    <property type="project" value="UniProtKB-UniRule"/>
</dbReference>
<dbReference type="GO" id="GO:0016740">
    <property type="term" value="F:transferase activity"/>
    <property type="evidence" value="ECO:0007669"/>
    <property type="project" value="UniProtKB-KW"/>
</dbReference>
<evidence type="ECO:0000256" key="7">
    <source>
        <dbReference type="SAM" id="SignalP"/>
    </source>
</evidence>
<dbReference type="PROSITE" id="PS52029">
    <property type="entry name" value="LD_TPASE"/>
    <property type="match status" value="1"/>
</dbReference>
<reference evidence="9" key="1">
    <citation type="submission" date="2020-10" db="EMBL/GenBank/DDBJ databases">
        <title>Ca. Dormibacterota MAGs.</title>
        <authorList>
            <person name="Montgomery K."/>
        </authorList>
    </citation>
    <scope>NUCLEOTIDE SEQUENCE [LARGE SCALE GENOMIC DNA]</scope>
    <source>
        <strain evidence="9">SC8812_S17_10</strain>
    </source>
</reference>
<keyword evidence="5 6" id="KW-0961">Cell wall biogenesis/degradation</keyword>
<accession>A0A934K7D8</accession>
<feature type="active site" description="Proton donor/acceptor" evidence="6">
    <location>
        <position position="404"/>
    </location>
</feature>
<comment type="pathway">
    <text evidence="1 6">Cell wall biogenesis; peptidoglycan biosynthesis.</text>
</comment>
<feature type="domain" description="L,D-TPase catalytic" evidence="8">
    <location>
        <begin position="323"/>
        <end position="452"/>
    </location>
</feature>
<evidence type="ECO:0000313" key="9">
    <source>
        <dbReference type="EMBL" id="MBJ7597105.1"/>
    </source>
</evidence>
<feature type="signal peptide" evidence="7">
    <location>
        <begin position="1"/>
        <end position="23"/>
    </location>
</feature>
<dbReference type="InterPro" id="IPR038063">
    <property type="entry name" value="Transpep_catalytic_dom"/>
</dbReference>
<dbReference type="PANTHER" id="PTHR30582">
    <property type="entry name" value="L,D-TRANSPEPTIDASE"/>
    <property type="match status" value="1"/>
</dbReference>
<dbReference type="SUPFAM" id="SSF141523">
    <property type="entry name" value="L,D-transpeptidase catalytic domain-like"/>
    <property type="match status" value="1"/>
</dbReference>
<comment type="caution">
    <text evidence="9">The sequence shown here is derived from an EMBL/GenBank/DDBJ whole genome shotgun (WGS) entry which is preliminary data.</text>
</comment>
<evidence type="ECO:0000313" key="10">
    <source>
        <dbReference type="Proteomes" id="UP000612893"/>
    </source>
</evidence>
<name>A0A934K7D8_9BACT</name>
<dbReference type="RefSeq" id="WP_338199078.1">
    <property type="nucleotide sequence ID" value="NZ_JAEKNR010000038.1"/>
</dbReference>
<evidence type="ECO:0000256" key="6">
    <source>
        <dbReference type="PROSITE-ProRule" id="PRU01373"/>
    </source>
</evidence>
<evidence type="ECO:0000256" key="1">
    <source>
        <dbReference type="ARBA" id="ARBA00004752"/>
    </source>
</evidence>
<keyword evidence="3 6" id="KW-0133">Cell shape</keyword>
<dbReference type="InterPro" id="IPR005490">
    <property type="entry name" value="LD_TPept_cat_dom"/>
</dbReference>
<dbReference type="EMBL" id="JAEKNR010000038">
    <property type="protein sequence ID" value="MBJ7597105.1"/>
    <property type="molecule type" value="Genomic_DNA"/>
</dbReference>
<organism evidence="9 10">
    <name type="scientific">Candidatus Nephthysia bennettiae</name>
    <dbReference type="NCBI Taxonomy" id="3127016"/>
    <lineage>
        <taxon>Bacteria</taxon>
        <taxon>Bacillati</taxon>
        <taxon>Candidatus Dormiibacterota</taxon>
        <taxon>Candidatus Dormibacteria</taxon>
        <taxon>Candidatus Dormibacterales</taxon>
        <taxon>Candidatus Dormibacteraceae</taxon>
        <taxon>Candidatus Nephthysia</taxon>
    </lineage>
</organism>
<keyword evidence="2" id="KW-0808">Transferase</keyword>
<dbReference type="Proteomes" id="UP000612893">
    <property type="component" value="Unassembled WGS sequence"/>
</dbReference>
<keyword evidence="4 6" id="KW-0573">Peptidoglycan synthesis</keyword>
<evidence type="ECO:0000256" key="2">
    <source>
        <dbReference type="ARBA" id="ARBA00022679"/>
    </source>
</evidence>
<dbReference type="InterPro" id="IPR050979">
    <property type="entry name" value="LD-transpeptidase"/>
</dbReference>
<dbReference type="Pfam" id="PF03734">
    <property type="entry name" value="YkuD"/>
    <property type="match status" value="1"/>
</dbReference>
<dbReference type="GO" id="GO:0008360">
    <property type="term" value="P:regulation of cell shape"/>
    <property type="evidence" value="ECO:0007669"/>
    <property type="project" value="UniProtKB-UniRule"/>
</dbReference>
<dbReference type="PANTHER" id="PTHR30582:SF2">
    <property type="entry name" value="L,D-TRANSPEPTIDASE YCIB-RELATED"/>
    <property type="match status" value="1"/>
</dbReference>
<keyword evidence="7" id="KW-0732">Signal</keyword>